<evidence type="ECO:0000256" key="8">
    <source>
        <dbReference type="HAMAP-Rule" id="MF_00983"/>
    </source>
</evidence>
<evidence type="ECO:0000256" key="1">
    <source>
        <dbReference type="ARBA" id="ARBA00022515"/>
    </source>
</evidence>
<keyword evidence="4 8" id="KW-0547">Nucleotide-binding</keyword>
<keyword evidence="7 8" id="KW-0238">DNA-binding</keyword>
<accession>A0A496PLE7</accession>
<keyword evidence="1 8" id="KW-0639">Primosome</keyword>
<reference evidence="10 11" key="1">
    <citation type="submission" date="2018-07" db="EMBL/GenBank/DDBJ databases">
        <title>Arthrobacter sp. nov., isolated from raw cow's milk with high bacterial count.</title>
        <authorList>
            <person name="Hahne J."/>
            <person name="Isele D."/>
            <person name="Lipski A."/>
        </authorList>
    </citation>
    <scope>NUCLEOTIDE SEQUENCE [LARGE SCALE GENOMIC DNA]</scope>
    <source>
        <strain evidence="10 11">JZ R-183</strain>
    </source>
</reference>
<keyword evidence="5 8" id="KW-0862">Zinc</keyword>
<dbReference type="GO" id="GO:0006310">
    <property type="term" value="P:DNA recombination"/>
    <property type="evidence" value="ECO:0007669"/>
    <property type="project" value="InterPro"/>
</dbReference>
<feature type="domain" description="Primosomal protein N' 3' DNA-binding" evidence="9">
    <location>
        <begin position="30"/>
        <end position="128"/>
    </location>
</feature>
<dbReference type="GO" id="GO:0003677">
    <property type="term" value="F:DNA binding"/>
    <property type="evidence" value="ECO:0007669"/>
    <property type="project" value="UniProtKB-UniRule"/>
</dbReference>
<dbReference type="GO" id="GO:0005524">
    <property type="term" value="F:ATP binding"/>
    <property type="evidence" value="ECO:0007669"/>
    <property type="project" value="UniProtKB-UniRule"/>
</dbReference>
<dbReference type="GO" id="GO:0008270">
    <property type="term" value="F:zinc ion binding"/>
    <property type="evidence" value="ECO:0007669"/>
    <property type="project" value="UniProtKB-UniRule"/>
</dbReference>
<dbReference type="GO" id="GO:1990077">
    <property type="term" value="C:primosome complex"/>
    <property type="evidence" value="ECO:0007669"/>
    <property type="project" value="UniProtKB-UniRule"/>
</dbReference>
<feature type="binding site" evidence="8">
    <location>
        <position position="412"/>
    </location>
    <ligand>
        <name>Zn(2+)</name>
        <dbReference type="ChEBI" id="CHEBI:29105"/>
        <label>2</label>
    </ligand>
</feature>
<dbReference type="InterPro" id="IPR041222">
    <property type="entry name" value="PriA_3primeBD"/>
</dbReference>
<comment type="cofactor">
    <cofactor evidence="8">
        <name>Zn(2+)</name>
        <dbReference type="ChEBI" id="CHEBI:29105"/>
    </cofactor>
    <text evidence="8">Binds 2 zinc ions per subunit.</text>
</comment>
<feature type="binding site" evidence="8">
    <location>
        <position position="400"/>
    </location>
    <ligand>
        <name>Zn(2+)</name>
        <dbReference type="ChEBI" id="CHEBI:29105"/>
        <label>1</label>
    </ligand>
</feature>
<keyword evidence="2 8" id="KW-0235">DNA replication</keyword>
<evidence type="ECO:0000256" key="3">
    <source>
        <dbReference type="ARBA" id="ARBA00022723"/>
    </source>
</evidence>
<evidence type="ECO:0000256" key="6">
    <source>
        <dbReference type="ARBA" id="ARBA00022840"/>
    </source>
</evidence>
<evidence type="ECO:0000256" key="5">
    <source>
        <dbReference type="ARBA" id="ARBA00022833"/>
    </source>
</evidence>
<evidence type="ECO:0000256" key="7">
    <source>
        <dbReference type="ARBA" id="ARBA00023125"/>
    </source>
</evidence>
<dbReference type="SUPFAM" id="SSF52540">
    <property type="entry name" value="P-loop containing nucleoside triphosphate hydrolases"/>
    <property type="match status" value="1"/>
</dbReference>
<comment type="caution">
    <text evidence="10">The sequence shown here is derived from an EMBL/GenBank/DDBJ whole genome shotgun (WGS) entry which is preliminary data.</text>
</comment>
<protein>
    <recommendedName>
        <fullName evidence="8">Probable replication restart protein PriA</fullName>
    </recommendedName>
    <alternativeName>
        <fullName evidence="8">Putative ATP-dependent DNA helicase PriA</fullName>
    </alternativeName>
</protein>
<keyword evidence="3 8" id="KW-0479">Metal-binding</keyword>
<dbReference type="InterPro" id="IPR042115">
    <property type="entry name" value="PriA_3primeBD_sf"/>
</dbReference>
<dbReference type="Gene3D" id="3.40.1440.60">
    <property type="entry name" value="PriA, 3(prime) DNA-binding domain"/>
    <property type="match status" value="1"/>
</dbReference>
<dbReference type="EMBL" id="QQXL01000002">
    <property type="protein sequence ID" value="RKW71257.1"/>
    <property type="molecule type" value="Genomic_DNA"/>
</dbReference>
<name>A0A496PLE7_9MICC</name>
<comment type="function">
    <text evidence="8">Initiates the restart of stalled replication forks, which reloads the replicative helicase on sites other than the origin of replication. Recognizes and binds to abandoned replication forks and remodels them to uncover a helicase loading site. Promotes assembly of the primosome at these replication forks.</text>
</comment>
<feature type="binding site" evidence="8">
    <location>
        <position position="403"/>
    </location>
    <ligand>
        <name>Zn(2+)</name>
        <dbReference type="ChEBI" id="CHEBI:29105"/>
        <label>1</label>
    </ligand>
</feature>
<dbReference type="PANTHER" id="PTHR30580:SF0">
    <property type="entry name" value="PRIMOSOMAL PROTEIN N"/>
    <property type="match status" value="1"/>
</dbReference>
<dbReference type="GO" id="GO:0006270">
    <property type="term" value="P:DNA replication initiation"/>
    <property type="evidence" value="ECO:0007669"/>
    <property type="project" value="TreeGrafter"/>
</dbReference>
<keyword evidence="6 8" id="KW-0067">ATP-binding</keyword>
<keyword evidence="11" id="KW-1185">Reference proteome</keyword>
<evidence type="ECO:0000313" key="11">
    <source>
        <dbReference type="Proteomes" id="UP000273119"/>
    </source>
</evidence>
<dbReference type="PANTHER" id="PTHR30580">
    <property type="entry name" value="PRIMOSOMAL PROTEIN N"/>
    <property type="match status" value="1"/>
</dbReference>
<evidence type="ECO:0000313" key="10">
    <source>
        <dbReference type="EMBL" id="RKW71257.1"/>
    </source>
</evidence>
<dbReference type="HAMAP" id="MF_00983">
    <property type="entry name" value="PriA"/>
    <property type="match status" value="1"/>
</dbReference>
<organism evidence="10 11">
    <name type="scientific">Galactobacter caseinivorans</name>
    <dbReference type="NCBI Taxonomy" id="2676123"/>
    <lineage>
        <taxon>Bacteria</taxon>
        <taxon>Bacillati</taxon>
        <taxon>Actinomycetota</taxon>
        <taxon>Actinomycetes</taxon>
        <taxon>Micrococcales</taxon>
        <taxon>Micrococcaceae</taxon>
        <taxon>Galactobacter</taxon>
    </lineage>
</organism>
<sequence>MEPQPPSQADGTQSPALGAPVPAASLPIARVVLETPVPHLDRTFDYLVTAELDRDAQPGVRVRVRFGGRRLNGYLVERVQHPEAGVKPIPLTSVVSAERVLAPTALALAHAVAERYAGTVADVLRAVVVPRVAKVEREGPGVPLTGPERPEPGLWTVEERGPEFLEELFEGAAPRAVLSVTPNGGDGWAQRLAIAAATTAAGGRGAIVVVPDARDVGRLSAALEPLVGESGFARLTADDGPTARYRSFLRVLRGEVKIVIGTRNAAFAPVRDLGLLAMWDDHDSSHVEPRAPYHHAREVFLLRATLEGSGALFSSAARSAEAQRLVLTGWARQLSAPRAVLRDAAPLVRASSDDFEAQRDPVLHAARLPRIAWEVAKKALLSGPVLVQVARKGFLPSLRCQDCREPARCTACTGPLALTSANGDPVCRWCGTYARGFTCPICSGHRLRASVVGADRTAEELGRAFPGVPVVRSTGADSVLSVPGAPALVISTPGVEPLAEGGYAAVLLLDADAQLAPEGLRVGEDTLHRWFSAASLARGRSEGGVVILTGHPSPQGQALVRWDPAGAAERELAERSQVRLPPAIRYATLEGAAAAADAFAEDMVDAAPVRRVGPTPGEDEGEHRWILFFDHAHGAKTTELLRRRKALGSLRRDPMVRVRVDDPQGL</sequence>
<evidence type="ECO:0000256" key="4">
    <source>
        <dbReference type="ARBA" id="ARBA00022741"/>
    </source>
</evidence>
<dbReference type="InterPro" id="IPR005259">
    <property type="entry name" value="PriA"/>
</dbReference>
<dbReference type="Gene3D" id="3.40.50.300">
    <property type="entry name" value="P-loop containing nucleotide triphosphate hydrolases"/>
    <property type="match status" value="1"/>
</dbReference>
<comment type="similarity">
    <text evidence="8">Belongs to the helicase family. PriA subfamily.</text>
</comment>
<feature type="binding site" evidence="8">
    <location>
        <position position="430"/>
    </location>
    <ligand>
        <name>Zn(2+)</name>
        <dbReference type="ChEBI" id="CHEBI:29105"/>
        <label>2</label>
    </ligand>
</feature>
<evidence type="ECO:0000259" key="9">
    <source>
        <dbReference type="Pfam" id="PF17764"/>
    </source>
</evidence>
<gene>
    <name evidence="8" type="primary">priA</name>
    <name evidence="10" type="ORF">DWQ67_05185</name>
</gene>
<dbReference type="GO" id="GO:0043138">
    <property type="term" value="F:3'-5' DNA helicase activity"/>
    <property type="evidence" value="ECO:0007669"/>
    <property type="project" value="TreeGrafter"/>
</dbReference>
<feature type="binding site" evidence="8">
    <location>
        <position position="427"/>
    </location>
    <ligand>
        <name>Zn(2+)</name>
        <dbReference type="ChEBI" id="CHEBI:29105"/>
        <label>2</label>
    </ligand>
</feature>
<feature type="binding site" evidence="8">
    <location>
        <position position="409"/>
    </location>
    <ligand>
        <name>Zn(2+)</name>
        <dbReference type="ChEBI" id="CHEBI:29105"/>
        <label>2</label>
    </ligand>
</feature>
<feature type="binding site" evidence="8">
    <location>
        <position position="442"/>
    </location>
    <ligand>
        <name>Zn(2+)</name>
        <dbReference type="ChEBI" id="CHEBI:29105"/>
        <label>1</label>
    </ligand>
</feature>
<comment type="caution">
    <text evidence="8">As this protein does not have any detectable helicase domains, it probably does not have helicase activity.</text>
</comment>
<dbReference type="GO" id="GO:0006302">
    <property type="term" value="P:double-strand break repair"/>
    <property type="evidence" value="ECO:0007669"/>
    <property type="project" value="InterPro"/>
</dbReference>
<dbReference type="InterPro" id="IPR027417">
    <property type="entry name" value="P-loop_NTPase"/>
</dbReference>
<evidence type="ECO:0000256" key="2">
    <source>
        <dbReference type="ARBA" id="ARBA00022705"/>
    </source>
</evidence>
<feature type="binding site" evidence="8">
    <location>
        <position position="439"/>
    </location>
    <ligand>
        <name>Zn(2+)</name>
        <dbReference type="ChEBI" id="CHEBI:29105"/>
        <label>1</label>
    </ligand>
</feature>
<dbReference type="Proteomes" id="UP000273119">
    <property type="component" value="Unassembled WGS sequence"/>
</dbReference>
<dbReference type="GO" id="GO:0006269">
    <property type="term" value="P:DNA replication, synthesis of primer"/>
    <property type="evidence" value="ECO:0007669"/>
    <property type="project" value="UniProtKB-KW"/>
</dbReference>
<proteinExistence type="inferred from homology"/>
<dbReference type="Pfam" id="PF17764">
    <property type="entry name" value="PriA_3primeBD"/>
    <property type="match status" value="1"/>
</dbReference>
<dbReference type="AlphaFoldDB" id="A0A496PLE7"/>
<comment type="subunit">
    <text evidence="8">Component of the replication restart primosome.</text>
</comment>